<feature type="domain" description="HTH LytTR-type" evidence="3">
    <location>
        <begin position="140"/>
        <end position="244"/>
    </location>
</feature>
<keyword evidence="5" id="KW-1185">Reference proteome</keyword>
<feature type="domain" description="Response regulatory" evidence="2">
    <location>
        <begin position="2"/>
        <end position="116"/>
    </location>
</feature>
<evidence type="ECO:0008006" key="6">
    <source>
        <dbReference type="Google" id="ProtNLM"/>
    </source>
</evidence>
<dbReference type="PROSITE" id="PS50930">
    <property type="entry name" value="HTH_LYTTR"/>
    <property type="match status" value="1"/>
</dbReference>
<sequence length="245" mass="27881">MHLLIVDDEPLARDELTYLIHQISKDIQVSQAETGQEALDIISDEEVDGVFLDIQLSVENGMSIADDINALPNPPAIIFATAYDAYAVAAFERDALDYVLKPFSLDRIQHSINKLSSQVEQKLKVKRPVSTKETGRTKRFPLEAGDKLVVVDSEDILAVEVLKGQTTLYTRDGKYYDRQSLVKWEEKLSQESFIRVHRSYLIQLDAIKEIQAWFNQTYQVTLENGMKIPVSRSYLQDFKEALGLN</sequence>
<dbReference type="SMART" id="SM00448">
    <property type="entry name" value="REC"/>
    <property type="match status" value="1"/>
</dbReference>
<dbReference type="SMART" id="SM00850">
    <property type="entry name" value="LytTR"/>
    <property type="match status" value="1"/>
</dbReference>
<dbReference type="GO" id="GO:0003677">
    <property type="term" value="F:DNA binding"/>
    <property type="evidence" value="ECO:0007669"/>
    <property type="project" value="InterPro"/>
</dbReference>
<dbReference type="eggNOG" id="COG3279">
    <property type="taxonomic scope" value="Bacteria"/>
</dbReference>
<dbReference type="PATRIC" id="fig|883081.3.peg.13"/>
<organism evidence="4 5">
    <name type="scientific">Alloiococcus otitis ATCC 51267</name>
    <dbReference type="NCBI Taxonomy" id="883081"/>
    <lineage>
        <taxon>Bacteria</taxon>
        <taxon>Bacillati</taxon>
        <taxon>Bacillota</taxon>
        <taxon>Bacilli</taxon>
        <taxon>Lactobacillales</taxon>
        <taxon>Carnobacteriaceae</taxon>
        <taxon>Alloiococcus</taxon>
    </lineage>
</organism>
<gene>
    <name evidence="4" type="ORF">HMPREF9698_00012</name>
</gene>
<evidence type="ECO:0000259" key="3">
    <source>
        <dbReference type="PROSITE" id="PS50930"/>
    </source>
</evidence>
<dbReference type="OrthoDB" id="9809318at2"/>
<dbReference type="Gene3D" id="2.40.50.40">
    <property type="match status" value="1"/>
</dbReference>
<evidence type="ECO:0000256" key="1">
    <source>
        <dbReference type="PROSITE-ProRule" id="PRU00169"/>
    </source>
</evidence>
<dbReference type="STRING" id="883081.HMPREF9698_00012"/>
<dbReference type="Gene3D" id="2.20.25.10">
    <property type="match status" value="1"/>
</dbReference>
<dbReference type="AlphaFoldDB" id="K9EU02"/>
<dbReference type="RefSeq" id="WP_003776060.1">
    <property type="nucleotide sequence ID" value="NZ_JH992957.1"/>
</dbReference>
<dbReference type="InterPro" id="IPR011006">
    <property type="entry name" value="CheY-like_superfamily"/>
</dbReference>
<dbReference type="SUPFAM" id="SSF52172">
    <property type="entry name" value="CheY-like"/>
    <property type="match status" value="1"/>
</dbReference>
<dbReference type="EMBL" id="AGXA01000001">
    <property type="protein sequence ID" value="EKU94422.1"/>
    <property type="molecule type" value="Genomic_DNA"/>
</dbReference>
<accession>K9EU02</accession>
<dbReference type="PROSITE" id="PS50110">
    <property type="entry name" value="RESPONSE_REGULATORY"/>
    <property type="match status" value="1"/>
</dbReference>
<dbReference type="InterPro" id="IPR046947">
    <property type="entry name" value="LytR-like"/>
</dbReference>
<dbReference type="PANTHER" id="PTHR37299:SF1">
    <property type="entry name" value="STAGE 0 SPORULATION PROTEIN A HOMOLOG"/>
    <property type="match status" value="1"/>
</dbReference>
<dbReference type="Pfam" id="PF00072">
    <property type="entry name" value="Response_reg"/>
    <property type="match status" value="1"/>
</dbReference>
<evidence type="ECO:0000313" key="4">
    <source>
        <dbReference type="EMBL" id="EKU94422.1"/>
    </source>
</evidence>
<protein>
    <recommendedName>
        <fullName evidence="6">Response regulator</fullName>
    </recommendedName>
</protein>
<feature type="modified residue" description="4-aspartylphosphate" evidence="1">
    <location>
        <position position="53"/>
    </location>
</feature>
<dbReference type="InterPro" id="IPR001789">
    <property type="entry name" value="Sig_transdc_resp-reg_receiver"/>
</dbReference>
<dbReference type="HOGENOM" id="CLU_000445_14_1_9"/>
<name>K9EU02_9LACT</name>
<dbReference type="Proteomes" id="UP000009875">
    <property type="component" value="Unassembled WGS sequence"/>
</dbReference>
<reference evidence="4 5" key="1">
    <citation type="submission" date="2012-09" db="EMBL/GenBank/DDBJ databases">
        <title>The Genome Sequence of Alloiococcus otitis ATCC 51267.</title>
        <authorList>
            <consortium name="The Broad Institute Genome Sequencing Platform"/>
            <person name="Earl A."/>
            <person name="Ward D."/>
            <person name="Feldgarden M."/>
            <person name="Gevers D."/>
            <person name="Huys G."/>
            <person name="Walker B."/>
            <person name="Young S.K."/>
            <person name="Zeng Q."/>
            <person name="Gargeya S."/>
            <person name="Fitzgerald M."/>
            <person name="Haas B."/>
            <person name="Abouelleil A."/>
            <person name="Alvarado L."/>
            <person name="Arachchi H.M."/>
            <person name="Berlin A.M."/>
            <person name="Chapman S.B."/>
            <person name="Goldberg J."/>
            <person name="Griggs A."/>
            <person name="Gujja S."/>
            <person name="Hansen M."/>
            <person name="Howarth C."/>
            <person name="Imamovic A."/>
            <person name="Larimer J."/>
            <person name="McCowen C."/>
            <person name="Montmayeur A."/>
            <person name="Murphy C."/>
            <person name="Neiman D."/>
            <person name="Pearson M."/>
            <person name="Priest M."/>
            <person name="Roberts A."/>
            <person name="Saif S."/>
            <person name="Shea T."/>
            <person name="Sisk P."/>
            <person name="Sykes S."/>
            <person name="Wortman J."/>
            <person name="Nusbaum C."/>
            <person name="Birren B."/>
        </authorList>
    </citation>
    <scope>NUCLEOTIDE SEQUENCE [LARGE SCALE GENOMIC DNA]</scope>
    <source>
        <strain evidence="4 5">ATCC 51267</strain>
    </source>
</reference>
<comment type="caution">
    <text evidence="4">The sequence shown here is derived from an EMBL/GenBank/DDBJ whole genome shotgun (WGS) entry which is preliminary data.</text>
</comment>
<keyword evidence="1" id="KW-0597">Phosphoprotein</keyword>
<proteinExistence type="predicted"/>
<dbReference type="Gene3D" id="3.40.50.2300">
    <property type="match status" value="1"/>
</dbReference>
<dbReference type="PANTHER" id="PTHR37299">
    <property type="entry name" value="TRANSCRIPTIONAL REGULATOR-RELATED"/>
    <property type="match status" value="1"/>
</dbReference>
<evidence type="ECO:0000313" key="5">
    <source>
        <dbReference type="Proteomes" id="UP000009875"/>
    </source>
</evidence>
<evidence type="ECO:0000259" key="2">
    <source>
        <dbReference type="PROSITE" id="PS50110"/>
    </source>
</evidence>
<dbReference type="GO" id="GO:0000156">
    <property type="term" value="F:phosphorelay response regulator activity"/>
    <property type="evidence" value="ECO:0007669"/>
    <property type="project" value="InterPro"/>
</dbReference>
<dbReference type="Pfam" id="PF04397">
    <property type="entry name" value="LytTR"/>
    <property type="match status" value="1"/>
</dbReference>
<dbReference type="InterPro" id="IPR007492">
    <property type="entry name" value="LytTR_DNA-bd_dom"/>
</dbReference>